<reference evidence="10" key="1">
    <citation type="submission" date="2021-04" db="EMBL/GenBank/DDBJ databases">
        <authorList>
            <consortium name="Wellcome Sanger Institute Data Sharing"/>
        </authorList>
    </citation>
    <scope>NUCLEOTIDE SEQUENCE [LARGE SCALE GENOMIC DNA]</scope>
</reference>
<keyword evidence="7" id="KW-0812">Transmembrane</keyword>
<dbReference type="InterPro" id="IPR035914">
    <property type="entry name" value="Sperma_CUB_dom_sf"/>
</dbReference>
<evidence type="ECO:0000313" key="10">
    <source>
        <dbReference type="Ensembl" id="ENSATEP00000028520.2"/>
    </source>
</evidence>
<keyword evidence="7" id="KW-0472">Membrane</keyword>
<dbReference type="InterPro" id="IPR001881">
    <property type="entry name" value="EGF-like_Ca-bd_dom"/>
</dbReference>
<protein>
    <recommendedName>
        <fullName evidence="12">CUB domain-containing protein</fullName>
    </recommendedName>
</protein>
<dbReference type="Ensembl" id="ENSATET00000028963.2">
    <property type="protein sequence ID" value="ENSATEP00000028520.2"/>
    <property type="gene ID" value="ENSATEG00000019677.3"/>
</dbReference>
<dbReference type="PROSITE" id="PS01187">
    <property type="entry name" value="EGF_CA"/>
    <property type="match status" value="1"/>
</dbReference>
<dbReference type="PROSITE" id="PS50026">
    <property type="entry name" value="EGF_3"/>
    <property type="match status" value="1"/>
</dbReference>
<dbReference type="SUPFAM" id="SSF49854">
    <property type="entry name" value="Spermadhesin, CUB domain"/>
    <property type="match status" value="1"/>
</dbReference>
<dbReference type="Pfam" id="PF07645">
    <property type="entry name" value="EGF_CA"/>
    <property type="match status" value="1"/>
</dbReference>
<dbReference type="PROSITE" id="PS00010">
    <property type="entry name" value="ASX_HYDROXYL"/>
    <property type="match status" value="1"/>
</dbReference>
<evidence type="ECO:0008006" key="12">
    <source>
        <dbReference type="Google" id="ProtNLM"/>
    </source>
</evidence>
<keyword evidence="1 5" id="KW-0245">EGF-like domain</keyword>
<proteinExistence type="predicted"/>
<keyword evidence="11" id="KW-1185">Reference proteome</keyword>
<dbReference type="InterPro" id="IPR000859">
    <property type="entry name" value="CUB_dom"/>
</dbReference>
<comment type="caution">
    <text evidence="5">Lacks conserved residue(s) required for the propagation of feature annotation.</text>
</comment>
<dbReference type="InterPro" id="IPR000152">
    <property type="entry name" value="EGF-type_Asp/Asn_hydroxyl_site"/>
</dbReference>
<dbReference type="InParanoid" id="A0A3Q1J6P7"/>
<sequence>SEKSRLRWRLWLQSWKQRLNLNYNISSSDGPGGDDGAFFALRSCHQLLNSDKAEFFSPDYLCSNPPLWCNWTIQVDPGKRIQLDLEDLTPDDACHLKQDQIHVDEPAGQFGGHKVLQKCWREAKYTSSSNIVHVVLLIGQPILPYRGFFGRYQAFGPLVVYNPLEGFAERSRKPSTRLDDLGLDSEIGPGINGEQMESDFTLISFAGCVCRLNAGVLYILWLQIRQEPGTLQVHRSVHSTLQGLISTNVNECGTQLVLCDINADCVNQFGSYSCHCRPGFRDVSRLGSGGTICMDVKAAGIKTVRHYSCSSGLSPETKGVYVLFFLLSCFILMPLVVVGILYHRHHRGTFLVRCHSSSTSSPDLSNDNHHHDDNYSYPAESDLPPPTPSYSWPQRWLAGPRSPDHFNRLKQLIQGGVLSHGESADLTLLYYRIPAPCSQNKLFYCLILSLQVHRWTSEQHGPLIRLAGDESEMFCKPELKESEDWK</sequence>
<dbReference type="SMART" id="SM00179">
    <property type="entry name" value="EGF_CA"/>
    <property type="match status" value="1"/>
</dbReference>
<evidence type="ECO:0000259" key="9">
    <source>
        <dbReference type="PROSITE" id="PS50026"/>
    </source>
</evidence>
<organism evidence="10 11">
    <name type="scientific">Anabas testudineus</name>
    <name type="common">Climbing perch</name>
    <name type="synonym">Anthias testudineus</name>
    <dbReference type="NCBI Taxonomy" id="64144"/>
    <lineage>
        <taxon>Eukaryota</taxon>
        <taxon>Metazoa</taxon>
        <taxon>Chordata</taxon>
        <taxon>Craniata</taxon>
        <taxon>Vertebrata</taxon>
        <taxon>Euteleostomi</taxon>
        <taxon>Actinopterygii</taxon>
        <taxon>Neopterygii</taxon>
        <taxon>Teleostei</taxon>
        <taxon>Neoteleostei</taxon>
        <taxon>Acanthomorphata</taxon>
        <taxon>Anabantaria</taxon>
        <taxon>Anabantiformes</taxon>
        <taxon>Anabantoidei</taxon>
        <taxon>Anabantidae</taxon>
        <taxon>Anabas</taxon>
    </lineage>
</organism>
<dbReference type="SMART" id="SM00181">
    <property type="entry name" value="EGF"/>
    <property type="match status" value="1"/>
</dbReference>
<evidence type="ECO:0000256" key="7">
    <source>
        <dbReference type="SAM" id="Phobius"/>
    </source>
</evidence>
<accession>A0A3Q1J6P7</accession>
<feature type="domain" description="EGF-like" evidence="9">
    <location>
        <begin position="248"/>
        <end position="286"/>
    </location>
</feature>
<dbReference type="InterPro" id="IPR018097">
    <property type="entry name" value="EGF_Ca-bd_CS"/>
</dbReference>
<dbReference type="FunFam" id="2.10.25.10:FF:000038">
    <property type="entry name" value="Fibrillin 2"/>
    <property type="match status" value="1"/>
</dbReference>
<keyword evidence="7" id="KW-1133">Transmembrane helix</keyword>
<reference evidence="10" key="2">
    <citation type="submission" date="2025-08" db="UniProtKB">
        <authorList>
            <consortium name="Ensembl"/>
        </authorList>
    </citation>
    <scope>IDENTIFICATION</scope>
</reference>
<keyword evidence="2" id="KW-0732">Signal</keyword>
<dbReference type="GO" id="GO:0005509">
    <property type="term" value="F:calcium ion binding"/>
    <property type="evidence" value="ECO:0007669"/>
    <property type="project" value="InterPro"/>
</dbReference>
<evidence type="ECO:0000256" key="1">
    <source>
        <dbReference type="ARBA" id="ARBA00022536"/>
    </source>
</evidence>
<feature type="domain" description="CUB" evidence="8">
    <location>
        <begin position="44"/>
        <end position="155"/>
    </location>
</feature>
<dbReference type="GO" id="GO:0030855">
    <property type="term" value="P:epithelial cell differentiation"/>
    <property type="evidence" value="ECO:0007669"/>
    <property type="project" value="UniProtKB-ARBA"/>
</dbReference>
<dbReference type="InterPro" id="IPR000742">
    <property type="entry name" value="EGF"/>
</dbReference>
<dbReference type="AlphaFoldDB" id="A0A3Q1J6P7"/>
<evidence type="ECO:0000256" key="4">
    <source>
        <dbReference type="ARBA" id="ARBA00023157"/>
    </source>
</evidence>
<keyword evidence="4" id="KW-1015">Disulfide bond</keyword>
<dbReference type="InterPro" id="IPR049883">
    <property type="entry name" value="NOTCH1_EGF-like"/>
</dbReference>
<dbReference type="CDD" id="cd00054">
    <property type="entry name" value="EGF_CA"/>
    <property type="match status" value="1"/>
</dbReference>
<dbReference type="Gene3D" id="2.10.25.10">
    <property type="entry name" value="Laminin"/>
    <property type="match status" value="1"/>
</dbReference>
<dbReference type="STRING" id="64144.ENSATEP00000028520"/>
<dbReference type="SUPFAM" id="SSF57196">
    <property type="entry name" value="EGF/Laminin"/>
    <property type="match status" value="1"/>
</dbReference>
<evidence type="ECO:0000256" key="6">
    <source>
        <dbReference type="SAM" id="MobiDB-lite"/>
    </source>
</evidence>
<name>A0A3Q1J6P7_ANATE</name>
<evidence type="ECO:0000256" key="3">
    <source>
        <dbReference type="ARBA" id="ARBA00022737"/>
    </source>
</evidence>
<keyword evidence="3" id="KW-0677">Repeat</keyword>
<evidence type="ECO:0000259" key="8">
    <source>
        <dbReference type="PROSITE" id="PS01180"/>
    </source>
</evidence>
<evidence type="ECO:0000256" key="5">
    <source>
        <dbReference type="PROSITE-ProRule" id="PRU00076"/>
    </source>
</evidence>
<feature type="region of interest" description="Disordered" evidence="6">
    <location>
        <begin position="359"/>
        <end position="388"/>
    </location>
</feature>
<feature type="transmembrane region" description="Helical" evidence="7">
    <location>
        <begin position="320"/>
        <end position="342"/>
    </location>
</feature>
<dbReference type="GeneTree" id="ENSGT01110000267296"/>
<reference evidence="10" key="3">
    <citation type="submission" date="2025-09" db="UniProtKB">
        <authorList>
            <consortium name="Ensembl"/>
        </authorList>
    </citation>
    <scope>IDENTIFICATION</scope>
</reference>
<dbReference type="Gene3D" id="2.60.120.290">
    <property type="entry name" value="Spermadhesin, CUB domain"/>
    <property type="match status" value="1"/>
</dbReference>
<dbReference type="SMART" id="SM00042">
    <property type="entry name" value="CUB"/>
    <property type="match status" value="1"/>
</dbReference>
<evidence type="ECO:0000313" key="11">
    <source>
        <dbReference type="Proteomes" id="UP000265040"/>
    </source>
</evidence>
<evidence type="ECO:0000256" key="2">
    <source>
        <dbReference type="ARBA" id="ARBA00022729"/>
    </source>
</evidence>
<dbReference type="PROSITE" id="PS01180">
    <property type="entry name" value="CUB"/>
    <property type="match status" value="1"/>
</dbReference>
<dbReference type="Proteomes" id="UP000265040">
    <property type="component" value="Chromosome 1"/>
</dbReference>